<organism evidence="2">
    <name type="scientific">hydrothermal vent metagenome</name>
    <dbReference type="NCBI Taxonomy" id="652676"/>
    <lineage>
        <taxon>unclassified sequences</taxon>
        <taxon>metagenomes</taxon>
        <taxon>ecological metagenomes</taxon>
    </lineage>
</organism>
<protein>
    <submittedName>
        <fullName evidence="2">Uncharacterized protein</fullName>
    </submittedName>
</protein>
<evidence type="ECO:0000256" key="1">
    <source>
        <dbReference type="SAM" id="MobiDB-lite"/>
    </source>
</evidence>
<feature type="compositionally biased region" description="Low complexity" evidence="1">
    <location>
        <begin position="1"/>
        <end position="12"/>
    </location>
</feature>
<dbReference type="AlphaFoldDB" id="A0A3B0S7M7"/>
<name>A0A3B0S7M7_9ZZZZ</name>
<proteinExistence type="predicted"/>
<gene>
    <name evidence="2" type="ORF">MNBD_ALPHA05-434</name>
</gene>
<sequence>MLLKIAAGDIAIPGGGETKEASR</sequence>
<accession>A0A3B0S7M7</accession>
<evidence type="ECO:0000313" key="2">
    <source>
        <dbReference type="EMBL" id="VAV92363.1"/>
    </source>
</evidence>
<dbReference type="EMBL" id="UOEH01000086">
    <property type="protein sequence ID" value="VAV92363.1"/>
    <property type="molecule type" value="Genomic_DNA"/>
</dbReference>
<feature type="region of interest" description="Disordered" evidence="1">
    <location>
        <begin position="1"/>
        <end position="23"/>
    </location>
</feature>
<reference evidence="2" key="1">
    <citation type="submission" date="2018-06" db="EMBL/GenBank/DDBJ databases">
        <authorList>
            <person name="Zhirakovskaya E."/>
        </authorList>
    </citation>
    <scope>NUCLEOTIDE SEQUENCE</scope>
</reference>